<sequence>MKANPPEIVPKADLEVLDQEITDERGLYRIRAGNRVHYLTIPTTVFDDDTMSKPFLLIPHLPDFPNTNWTRMTIPREEHGALAHTISLDPLPELHFTFHENLVDILLLDKITQLHPGVLEVLYNGWPAIAKYSCFWDFHRIQRENWAYDIFHNDHDKGQALIAPRVLGHLTENGRPIGLLLEKIEGVLVSIKDREKCEKALRILHAEPIRLVHGDVNRYNMIVDANDSNVRLIDFEHAEQYDESKARKEIESLTAELTEETGRGGTVWF</sequence>
<keyword evidence="5" id="KW-0418">Kinase</keyword>
<dbReference type="OrthoDB" id="4131686at2759"/>
<dbReference type="EC" id="2.7.11.1" evidence="1"/>
<evidence type="ECO:0000313" key="11">
    <source>
        <dbReference type="Proteomes" id="UP000054342"/>
    </source>
</evidence>
<evidence type="ECO:0000256" key="4">
    <source>
        <dbReference type="ARBA" id="ARBA00022741"/>
    </source>
</evidence>
<dbReference type="GO" id="GO:0005524">
    <property type="term" value="F:ATP binding"/>
    <property type="evidence" value="ECO:0007669"/>
    <property type="project" value="UniProtKB-KW"/>
</dbReference>
<comment type="catalytic activity">
    <reaction evidence="8">
        <text>L-seryl-[protein] + ATP = O-phospho-L-seryl-[protein] + ADP + H(+)</text>
        <dbReference type="Rhea" id="RHEA:17989"/>
        <dbReference type="Rhea" id="RHEA-COMP:9863"/>
        <dbReference type="Rhea" id="RHEA-COMP:11604"/>
        <dbReference type="ChEBI" id="CHEBI:15378"/>
        <dbReference type="ChEBI" id="CHEBI:29999"/>
        <dbReference type="ChEBI" id="CHEBI:30616"/>
        <dbReference type="ChEBI" id="CHEBI:83421"/>
        <dbReference type="ChEBI" id="CHEBI:456216"/>
        <dbReference type="EC" id="2.7.11.1"/>
    </reaction>
</comment>
<dbReference type="HOGENOM" id="CLU_064787_2_0_1"/>
<dbReference type="SUPFAM" id="SSF56112">
    <property type="entry name" value="Protein kinase-like (PK-like)"/>
    <property type="match status" value="1"/>
</dbReference>
<feature type="domain" description="RIO-type" evidence="9">
    <location>
        <begin position="193"/>
        <end position="248"/>
    </location>
</feature>
<protein>
    <recommendedName>
        <fullName evidence="1">non-specific serine/threonine protein kinase</fullName>
        <ecNumber evidence="1">2.7.11.1</ecNumber>
    </recommendedName>
</protein>
<dbReference type="Proteomes" id="UP000054342">
    <property type="component" value="Unassembled WGS sequence"/>
</dbReference>
<keyword evidence="6" id="KW-0067">ATP-binding</keyword>
<organism evidence="10 11">
    <name type="scientific">Exophiala xenobiotica</name>
    <dbReference type="NCBI Taxonomy" id="348802"/>
    <lineage>
        <taxon>Eukaryota</taxon>
        <taxon>Fungi</taxon>
        <taxon>Dikarya</taxon>
        <taxon>Ascomycota</taxon>
        <taxon>Pezizomycotina</taxon>
        <taxon>Eurotiomycetes</taxon>
        <taxon>Chaetothyriomycetidae</taxon>
        <taxon>Chaetothyriales</taxon>
        <taxon>Herpotrichiellaceae</taxon>
        <taxon>Exophiala</taxon>
    </lineage>
</organism>
<accession>A0A0D2EV25</accession>
<keyword evidence="4" id="KW-0547">Nucleotide-binding</keyword>
<evidence type="ECO:0000256" key="6">
    <source>
        <dbReference type="ARBA" id="ARBA00022840"/>
    </source>
</evidence>
<dbReference type="RefSeq" id="XP_013319199.1">
    <property type="nucleotide sequence ID" value="XM_013463745.1"/>
</dbReference>
<dbReference type="GO" id="GO:0004674">
    <property type="term" value="F:protein serine/threonine kinase activity"/>
    <property type="evidence" value="ECO:0007669"/>
    <property type="project" value="UniProtKB-KW"/>
</dbReference>
<evidence type="ECO:0000259" key="9">
    <source>
        <dbReference type="Pfam" id="PF01163"/>
    </source>
</evidence>
<keyword evidence="3" id="KW-0808">Transferase</keyword>
<proteinExistence type="predicted"/>
<evidence type="ECO:0000256" key="5">
    <source>
        <dbReference type="ARBA" id="ARBA00022777"/>
    </source>
</evidence>
<evidence type="ECO:0000256" key="8">
    <source>
        <dbReference type="ARBA" id="ARBA00048679"/>
    </source>
</evidence>
<reference evidence="10 11" key="1">
    <citation type="submission" date="2015-01" db="EMBL/GenBank/DDBJ databases">
        <title>The Genome Sequence of Exophiala xenobiotica CBS118157.</title>
        <authorList>
            <consortium name="The Broad Institute Genomics Platform"/>
            <person name="Cuomo C."/>
            <person name="de Hoog S."/>
            <person name="Gorbushina A."/>
            <person name="Stielow B."/>
            <person name="Teixiera M."/>
            <person name="Abouelleil A."/>
            <person name="Chapman S.B."/>
            <person name="Priest M."/>
            <person name="Young S.K."/>
            <person name="Wortman J."/>
            <person name="Nusbaum C."/>
            <person name="Birren B."/>
        </authorList>
    </citation>
    <scope>NUCLEOTIDE SEQUENCE [LARGE SCALE GENOMIC DNA]</scope>
    <source>
        <strain evidence="10 11">CBS 118157</strain>
    </source>
</reference>
<dbReference type="GeneID" id="25325024"/>
<evidence type="ECO:0000256" key="7">
    <source>
        <dbReference type="ARBA" id="ARBA00047899"/>
    </source>
</evidence>
<dbReference type="STRING" id="348802.A0A0D2EV25"/>
<name>A0A0D2EV25_9EURO</name>
<keyword evidence="2" id="KW-0723">Serine/threonine-protein kinase</keyword>
<evidence type="ECO:0000313" key="10">
    <source>
        <dbReference type="EMBL" id="KIW58615.1"/>
    </source>
</evidence>
<dbReference type="InterPro" id="IPR011009">
    <property type="entry name" value="Kinase-like_dom_sf"/>
</dbReference>
<dbReference type="EMBL" id="KN847318">
    <property type="protein sequence ID" value="KIW58615.1"/>
    <property type="molecule type" value="Genomic_DNA"/>
</dbReference>
<keyword evidence="11" id="KW-1185">Reference proteome</keyword>
<dbReference type="Gene3D" id="1.10.510.10">
    <property type="entry name" value="Transferase(Phosphotransferase) domain 1"/>
    <property type="match status" value="1"/>
</dbReference>
<evidence type="ECO:0000256" key="3">
    <source>
        <dbReference type="ARBA" id="ARBA00022679"/>
    </source>
</evidence>
<evidence type="ECO:0000256" key="1">
    <source>
        <dbReference type="ARBA" id="ARBA00012513"/>
    </source>
</evidence>
<dbReference type="Pfam" id="PF01163">
    <property type="entry name" value="RIO1"/>
    <property type="match status" value="1"/>
</dbReference>
<dbReference type="InterPro" id="IPR018934">
    <property type="entry name" value="RIO_dom"/>
</dbReference>
<comment type="catalytic activity">
    <reaction evidence="7">
        <text>L-threonyl-[protein] + ATP = O-phospho-L-threonyl-[protein] + ADP + H(+)</text>
        <dbReference type="Rhea" id="RHEA:46608"/>
        <dbReference type="Rhea" id="RHEA-COMP:11060"/>
        <dbReference type="Rhea" id="RHEA-COMP:11605"/>
        <dbReference type="ChEBI" id="CHEBI:15378"/>
        <dbReference type="ChEBI" id="CHEBI:30013"/>
        <dbReference type="ChEBI" id="CHEBI:30616"/>
        <dbReference type="ChEBI" id="CHEBI:61977"/>
        <dbReference type="ChEBI" id="CHEBI:456216"/>
        <dbReference type="EC" id="2.7.11.1"/>
    </reaction>
</comment>
<dbReference type="AlphaFoldDB" id="A0A0D2EV25"/>
<gene>
    <name evidence="10" type="ORF">PV05_03116</name>
</gene>
<evidence type="ECO:0000256" key="2">
    <source>
        <dbReference type="ARBA" id="ARBA00022527"/>
    </source>
</evidence>